<dbReference type="PANTHER" id="PTHR32309">
    <property type="entry name" value="TYROSINE-PROTEIN KINASE"/>
    <property type="match status" value="1"/>
</dbReference>
<dbReference type="GO" id="GO:0015074">
    <property type="term" value="P:DNA integration"/>
    <property type="evidence" value="ECO:0007669"/>
    <property type="project" value="InterPro"/>
</dbReference>
<dbReference type="PANTHER" id="PTHR32309:SF31">
    <property type="entry name" value="CAPSULAR EXOPOLYSACCHARIDE FAMILY"/>
    <property type="match status" value="1"/>
</dbReference>
<feature type="transmembrane region" description="Helical" evidence="3">
    <location>
        <begin position="27"/>
        <end position="48"/>
    </location>
</feature>
<feature type="coiled-coil region" evidence="2">
    <location>
        <begin position="315"/>
        <end position="380"/>
    </location>
</feature>
<keyword evidence="2" id="KW-0175">Coiled coil</keyword>
<dbReference type="Proteomes" id="UP000305881">
    <property type="component" value="Chromosome"/>
</dbReference>
<dbReference type="Gene3D" id="1.10.443.10">
    <property type="entry name" value="Intergrase catalytic core"/>
    <property type="match status" value="1"/>
</dbReference>
<keyword evidence="1" id="KW-0233">DNA recombination</keyword>
<evidence type="ECO:0000313" key="4">
    <source>
        <dbReference type="EMBL" id="QCW84368.1"/>
    </source>
</evidence>
<dbReference type="GO" id="GO:0006310">
    <property type="term" value="P:DNA recombination"/>
    <property type="evidence" value="ECO:0007669"/>
    <property type="project" value="UniProtKB-KW"/>
</dbReference>
<name>A0A4P9US78_METBY</name>
<evidence type="ECO:0000256" key="3">
    <source>
        <dbReference type="SAM" id="Phobius"/>
    </source>
</evidence>
<dbReference type="InterPro" id="IPR013762">
    <property type="entry name" value="Integrase-like_cat_sf"/>
</dbReference>
<keyword evidence="3" id="KW-0812">Transmembrane</keyword>
<sequence length="659" mass="74238">MNDYPPHIEVINDTGLYPPGSSPQRWFLSRLPIFLGVFLSALLIGLAFNYSRPAIYRSTATLLTSAMTAIDQVSETADIQHVAIQRQILLGRELLDETLKRLEITDPQANLTLEDVKEILQVQSLPDTQLVEMQAEGEMPEILPVLINTWIDVYLDARAAEIERSKGKTVQIVKDELAELEIKIVQARNALIEFRNEHDIASTERQENTVLAKLTGLTAALNNANEAEVKAKARLEAVEKAIEEGQAVVPSQDQRSLDQLEQRLQQLREKLAEFDKRYTREYLTRQPSMRFIPEEIKKLEKEIAAKQQFGTRIVHTDAMQEYQAAKMTLDRIRQQLEDHKRMASEFSSRFAQHESLRADLDGLEKIYRETQERLVQIETRPVEKYPQVTVIDRAFLARDPISPNYSRDTLIIVIGSVMLGLFGVWLAEFLHPPREKQSNDALSALSAYANLGFGAGRLDLPQISPERLAQIRNHQRLNAPMPRELSDADLRALLNASNTMGKQLIVLLLLGVTLKEAAALTPDHLDAESGEIRLSGPVPRVILLDGLLSYFNEQHRFPVWYTDSPLAIDDLSAIISVAAIDAGMTHPEDFNADAIRHTYIVYLIRQGLKLSELENIVGTISPSDLVEYGRYSPLRPGLSVTEINRIHPALETEALPPAQ</sequence>
<evidence type="ECO:0000256" key="2">
    <source>
        <dbReference type="SAM" id="Coils"/>
    </source>
</evidence>
<dbReference type="GO" id="GO:0003677">
    <property type="term" value="F:DNA binding"/>
    <property type="evidence" value="ECO:0007669"/>
    <property type="project" value="InterPro"/>
</dbReference>
<dbReference type="KEGG" id="mbur:EQU24_20620"/>
<gene>
    <name evidence="4" type="ORF">EQU24_20620</name>
</gene>
<dbReference type="RefSeq" id="WP_017841747.1">
    <property type="nucleotide sequence ID" value="NZ_CP035467.1"/>
</dbReference>
<dbReference type="STRING" id="675511.GCA_000341735_03304"/>
<feature type="coiled-coil region" evidence="2">
    <location>
        <begin position="170"/>
        <end position="197"/>
    </location>
</feature>
<keyword evidence="3" id="KW-0472">Membrane</keyword>
<dbReference type="InterPro" id="IPR011010">
    <property type="entry name" value="DNA_brk_join_enz"/>
</dbReference>
<dbReference type="EMBL" id="CP035467">
    <property type="protein sequence ID" value="QCW84368.1"/>
    <property type="molecule type" value="Genomic_DNA"/>
</dbReference>
<evidence type="ECO:0000256" key="1">
    <source>
        <dbReference type="ARBA" id="ARBA00023172"/>
    </source>
</evidence>
<evidence type="ECO:0000313" key="5">
    <source>
        <dbReference type="Proteomes" id="UP000305881"/>
    </source>
</evidence>
<proteinExistence type="predicted"/>
<protein>
    <submittedName>
        <fullName evidence="4">Integrase</fullName>
    </submittedName>
</protein>
<dbReference type="InterPro" id="IPR050445">
    <property type="entry name" value="Bact_polysacc_biosynth/exp"/>
</dbReference>
<feature type="transmembrane region" description="Helical" evidence="3">
    <location>
        <begin position="409"/>
        <end position="427"/>
    </location>
</feature>
<keyword evidence="5" id="KW-1185">Reference proteome</keyword>
<reference evidence="5" key="1">
    <citation type="journal article" date="2019" name="J. Bacteriol.">
        <title>A Mutagenic Screen Identifies a TonB-Dependent Receptor Required for the Lanthanide Metal Switch in the Type I Methanotroph 'Methylotuvimicrobium buryatense' 5GB1C.</title>
        <authorList>
            <person name="Groom J.D."/>
            <person name="Ford S.M."/>
            <person name="Pesesky M.W."/>
            <person name="Lidstrom M.E."/>
        </authorList>
    </citation>
    <scope>NUCLEOTIDE SEQUENCE [LARGE SCALE GENOMIC DNA]</scope>
    <source>
        <strain evidence="5">5GB1C</strain>
    </source>
</reference>
<dbReference type="SUPFAM" id="SSF56349">
    <property type="entry name" value="DNA breaking-rejoining enzymes"/>
    <property type="match status" value="1"/>
</dbReference>
<feature type="coiled-coil region" evidence="2">
    <location>
        <begin position="221"/>
        <end position="277"/>
    </location>
</feature>
<keyword evidence="3" id="KW-1133">Transmembrane helix</keyword>
<accession>A0A4P9US78</accession>
<organism evidence="4 5">
    <name type="scientific">Methylotuvimicrobium buryatense</name>
    <name type="common">Methylomicrobium buryatense</name>
    <dbReference type="NCBI Taxonomy" id="95641"/>
    <lineage>
        <taxon>Bacteria</taxon>
        <taxon>Pseudomonadati</taxon>
        <taxon>Pseudomonadota</taxon>
        <taxon>Gammaproteobacteria</taxon>
        <taxon>Methylococcales</taxon>
        <taxon>Methylococcaceae</taxon>
        <taxon>Methylotuvimicrobium</taxon>
    </lineage>
</organism>
<dbReference type="OrthoDB" id="6377028at2"/>
<dbReference type="AlphaFoldDB" id="A0A4P9US78"/>